<dbReference type="Pfam" id="PF00149">
    <property type="entry name" value="Metallophos"/>
    <property type="match status" value="1"/>
</dbReference>
<feature type="domain" description="Calcineurin-like phosphoesterase" evidence="1">
    <location>
        <begin position="5"/>
        <end position="200"/>
    </location>
</feature>
<sequence>MALYTIADLHLSAGVQKPMDIFGGKWQGYMEKIQKNWRAVIQPEDTVVIGGDISWGINLQQSLPDFRILSDLPGKKIIGKGNHDLWWCTVKKMKRFFEENQIKNIDFLFNNCFIYDNIGICGTRGWFYEEDFKESHDEKIFRRELLRLEHSFQAAQAQGAEEIYCFLHYPPVFTSFRCGEIIDLMHRYQVEQCIYGHLHSDSLRYAVTGIHEGINFRLVSGDYIDFMPVLLKK</sequence>
<evidence type="ECO:0000259" key="1">
    <source>
        <dbReference type="Pfam" id="PF00149"/>
    </source>
</evidence>
<proteinExistence type="predicted"/>
<dbReference type="Proteomes" id="UP000783588">
    <property type="component" value="Unassembled WGS sequence"/>
</dbReference>
<comment type="caution">
    <text evidence="2">The sequence shown here is derived from an EMBL/GenBank/DDBJ whole genome shotgun (WGS) entry which is preliminary data.</text>
</comment>
<accession>A0ABS6EPW3</accession>
<gene>
    <name evidence="2" type="ORF">KQI75_00730</name>
</gene>
<dbReference type="PIRSF" id="PIRSF033094">
    <property type="entry name" value="Pesterase_CT488"/>
    <property type="match status" value="1"/>
</dbReference>
<protein>
    <submittedName>
        <fullName evidence="2">Metallophosphoesterase</fullName>
    </submittedName>
</protein>
<keyword evidence="3" id="KW-1185">Reference proteome</keyword>
<dbReference type="RefSeq" id="WP_216468773.1">
    <property type="nucleotide sequence ID" value="NZ_JAHLQI010000001.1"/>
</dbReference>
<reference evidence="2 3" key="1">
    <citation type="submission" date="2021-06" db="EMBL/GenBank/DDBJ databases">
        <authorList>
            <person name="Sun Q."/>
            <person name="Li D."/>
        </authorList>
    </citation>
    <scope>NUCLEOTIDE SEQUENCE [LARGE SCALE GENOMIC DNA]</scope>
    <source>
        <strain evidence="2 3">MSJd-7</strain>
    </source>
</reference>
<dbReference type="EMBL" id="JAHLQI010000001">
    <property type="protein sequence ID" value="MBU5489161.1"/>
    <property type="molecule type" value="Genomic_DNA"/>
</dbReference>
<evidence type="ECO:0000313" key="2">
    <source>
        <dbReference type="EMBL" id="MBU5489161.1"/>
    </source>
</evidence>
<dbReference type="InterPro" id="IPR051158">
    <property type="entry name" value="Metallophosphoesterase_sf"/>
</dbReference>
<dbReference type="InterPro" id="IPR014578">
    <property type="entry name" value="Pesterase_CT488"/>
</dbReference>
<dbReference type="InterPro" id="IPR004843">
    <property type="entry name" value="Calcineurin-like_PHP"/>
</dbReference>
<organism evidence="2 3">
    <name type="scientific">Butyricicoccus intestinisimiae</name>
    <dbReference type="NCBI Taxonomy" id="2841509"/>
    <lineage>
        <taxon>Bacteria</taxon>
        <taxon>Bacillati</taxon>
        <taxon>Bacillota</taxon>
        <taxon>Clostridia</taxon>
        <taxon>Eubacteriales</taxon>
        <taxon>Butyricicoccaceae</taxon>
        <taxon>Butyricicoccus</taxon>
    </lineage>
</organism>
<dbReference type="PANTHER" id="PTHR31302">
    <property type="entry name" value="TRANSMEMBRANE PROTEIN WITH METALLOPHOSPHOESTERASE DOMAIN-RELATED"/>
    <property type="match status" value="1"/>
</dbReference>
<name>A0ABS6EPW3_9FIRM</name>
<dbReference type="PANTHER" id="PTHR31302:SF22">
    <property type="entry name" value="PHOSPHOESTERASE"/>
    <property type="match status" value="1"/>
</dbReference>
<evidence type="ECO:0000313" key="3">
    <source>
        <dbReference type="Proteomes" id="UP000783588"/>
    </source>
</evidence>